<gene>
    <name evidence="2" type="primary">insK</name>
    <name evidence="2" type="ORF">SPSIL_052560</name>
</gene>
<organism evidence="2 3">
    <name type="scientific">Sporomusa silvacetica DSM 10669</name>
    <dbReference type="NCBI Taxonomy" id="1123289"/>
    <lineage>
        <taxon>Bacteria</taxon>
        <taxon>Bacillati</taxon>
        <taxon>Bacillota</taxon>
        <taxon>Negativicutes</taxon>
        <taxon>Selenomonadales</taxon>
        <taxon>Sporomusaceae</taxon>
        <taxon>Sporomusa</taxon>
    </lineage>
</organism>
<dbReference type="InterPro" id="IPR012337">
    <property type="entry name" value="RNaseH-like_sf"/>
</dbReference>
<protein>
    <submittedName>
        <fullName evidence="2">Transposase InsK for insertion sequence element IS150</fullName>
    </submittedName>
</protein>
<dbReference type="PANTHER" id="PTHR46889">
    <property type="entry name" value="TRANSPOSASE INSF FOR INSERTION SEQUENCE IS3B-RELATED"/>
    <property type="match status" value="1"/>
</dbReference>
<proteinExistence type="predicted"/>
<dbReference type="InterPro" id="IPR050900">
    <property type="entry name" value="Transposase_IS3/IS150/IS904"/>
</dbReference>
<feature type="domain" description="Integrase catalytic" evidence="1">
    <location>
        <begin position="4"/>
        <end position="61"/>
    </location>
</feature>
<dbReference type="InterPro" id="IPR001584">
    <property type="entry name" value="Integrase_cat-core"/>
</dbReference>
<dbReference type="SUPFAM" id="SSF53098">
    <property type="entry name" value="Ribonuclease H-like"/>
    <property type="match status" value="1"/>
</dbReference>
<evidence type="ECO:0000259" key="1">
    <source>
        <dbReference type="Pfam" id="PF13683"/>
    </source>
</evidence>
<dbReference type="Pfam" id="PF13683">
    <property type="entry name" value="rve_3"/>
    <property type="match status" value="1"/>
</dbReference>
<sequence>MDGKGRCRDNARTERFFRSLKYERLYLNEYETPRQLRAMIHEYIQTYKFRRPHSALNGQTPVLFYPSAIPIFEKGA</sequence>
<accession>A0ABZ3IUH8</accession>
<evidence type="ECO:0000313" key="3">
    <source>
        <dbReference type="Proteomes" id="UP000216752"/>
    </source>
</evidence>
<keyword evidence="3" id="KW-1185">Reference proteome</keyword>
<evidence type="ECO:0000313" key="2">
    <source>
        <dbReference type="EMBL" id="XFO69028.1"/>
    </source>
</evidence>
<dbReference type="Proteomes" id="UP000216752">
    <property type="component" value="Chromosome"/>
</dbReference>
<dbReference type="PANTHER" id="PTHR46889:SF4">
    <property type="entry name" value="TRANSPOSASE INSO FOR INSERTION SEQUENCE ELEMENT IS911B-RELATED"/>
    <property type="match status" value="1"/>
</dbReference>
<reference evidence="2" key="1">
    <citation type="submission" date="2024-05" db="EMBL/GenBank/DDBJ databases">
        <title>Isolation and characterization of Sporomusa carbonis sp. nov., a carboxydotrophic hydrogenogen in the genus of Sporomusa isolated from a charcoal burning pile.</title>
        <authorList>
            <person name="Boeer T."/>
            <person name="Rosenbaum F."/>
            <person name="Eysell L."/>
            <person name="Mueller V."/>
            <person name="Daniel R."/>
            <person name="Poehlein A."/>
        </authorList>
    </citation>
    <scope>NUCLEOTIDE SEQUENCE [LARGE SCALE GENOMIC DNA]</scope>
    <source>
        <strain evidence="2">DSM 10669</strain>
    </source>
</reference>
<dbReference type="EMBL" id="CP155573">
    <property type="protein sequence ID" value="XFO69028.1"/>
    <property type="molecule type" value="Genomic_DNA"/>
</dbReference>
<name>A0ABZ3IUH8_9FIRM</name>